<dbReference type="InterPro" id="IPR003653">
    <property type="entry name" value="Peptidase_C48_C"/>
</dbReference>
<keyword evidence="9" id="KW-1185">Reference proteome</keyword>
<evidence type="ECO:0000256" key="4">
    <source>
        <dbReference type="ARBA" id="ARBA00022807"/>
    </source>
</evidence>
<keyword evidence="5" id="KW-0175">Coiled coil</keyword>
<dbReference type="InterPro" id="IPR038765">
    <property type="entry name" value="Papain-like_cys_pep_sf"/>
</dbReference>
<dbReference type="PROSITE" id="PS50600">
    <property type="entry name" value="ULP_PROTEASE"/>
    <property type="match status" value="1"/>
</dbReference>
<dbReference type="Gene3D" id="3.40.395.10">
    <property type="entry name" value="Adenoviral Proteinase, Chain A"/>
    <property type="match status" value="1"/>
</dbReference>
<keyword evidence="4" id="KW-0788">Thiol protease</keyword>
<dbReference type="GO" id="GO:0016929">
    <property type="term" value="F:deSUMOylase activity"/>
    <property type="evidence" value="ECO:0007669"/>
    <property type="project" value="TreeGrafter"/>
</dbReference>
<comment type="caution">
    <text evidence="8">The sequence shown here is derived from an EMBL/GenBank/DDBJ whole genome shotgun (WGS) entry which is preliminary data.</text>
</comment>
<dbReference type="SUPFAM" id="SSF54001">
    <property type="entry name" value="Cysteine proteinases"/>
    <property type="match status" value="1"/>
</dbReference>
<feature type="coiled-coil region" evidence="5">
    <location>
        <begin position="360"/>
        <end position="387"/>
    </location>
</feature>
<keyword evidence="3" id="KW-0378">Hydrolase</keyword>
<dbReference type="EMBL" id="JAGYWB010000010">
    <property type="protein sequence ID" value="KAI0506976.1"/>
    <property type="molecule type" value="Genomic_DNA"/>
</dbReference>
<dbReference type="Pfam" id="PF02902">
    <property type="entry name" value="Peptidase_C48"/>
    <property type="match status" value="1"/>
</dbReference>
<dbReference type="GO" id="GO:0005634">
    <property type="term" value="C:nucleus"/>
    <property type="evidence" value="ECO:0007669"/>
    <property type="project" value="TreeGrafter"/>
</dbReference>
<dbReference type="OrthoDB" id="689320at2759"/>
<comment type="similarity">
    <text evidence="1">Belongs to the peptidase C48 family.</text>
</comment>
<feature type="compositionally biased region" description="Basic and acidic residues" evidence="6">
    <location>
        <begin position="475"/>
        <end position="486"/>
    </location>
</feature>
<evidence type="ECO:0000256" key="6">
    <source>
        <dbReference type="SAM" id="MobiDB-lite"/>
    </source>
</evidence>
<dbReference type="AlphaFoldDB" id="A0A8T3B924"/>
<proteinExistence type="inferred from homology"/>
<evidence type="ECO:0000259" key="7">
    <source>
        <dbReference type="PROSITE" id="PS50600"/>
    </source>
</evidence>
<reference evidence="8" key="1">
    <citation type="journal article" date="2022" name="Front. Genet.">
        <title>Chromosome-Scale Assembly of the Dendrobium nobile Genome Provides Insights Into the Molecular Mechanism of the Biosynthesis of the Medicinal Active Ingredient of Dendrobium.</title>
        <authorList>
            <person name="Xu Q."/>
            <person name="Niu S.-C."/>
            <person name="Li K.-L."/>
            <person name="Zheng P.-J."/>
            <person name="Zhang X.-J."/>
            <person name="Jia Y."/>
            <person name="Liu Y."/>
            <person name="Niu Y.-X."/>
            <person name="Yu L.-H."/>
            <person name="Chen D.-F."/>
            <person name="Zhang G.-Q."/>
        </authorList>
    </citation>
    <scope>NUCLEOTIDE SEQUENCE</scope>
    <source>
        <tissue evidence="8">Leaf</tissue>
    </source>
</reference>
<feature type="region of interest" description="Disordered" evidence="6">
    <location>
        <begin position="258"/>
        <end position="334"/>
    </location>
</feature>
<dbReference type="Proteomes" id="UP000829196">
    <property type="component" value="Unassembled WGS sequence"/>
</dbReference>
<feature type="compositionally biased region" description="Pro residues" evidence="6">
    <location>
        <begin position="283"/>
        <end position="296"/>
    </location>
</feature>
<name>A0A8T3B924_DENNO</name>
<dbReference type="PANTHER" id="PTHR12606">
    <property type="entry name" value="SENTRIN/SUMO-SPECIFIC PROTEASE"/>
    <property type="match status" value="1"/>
</dbReference>
<evidence type="ECO:0000313" key="9">
    <source>
        <dbReference type="Proteomes" id="UP000829196"/>
    </source>
</evidence>
<dbReference type="GO" id="GO:0016926">
    <property type="term" value="P:protein desumoylation"/>
    <property type="evidence" value="ECO:0007669"/>
    <property type="project" value="TreeGrafter"/>
</dbReference>
<feature type="compositionally biased region" description="Low complexity" evidence="6">
    <location>
        <begin position="314"/>
        <end position="323"/>
    </location>
</feature>
<gene>
    <name evidence="8" type="ORF">KFK09_013094</name>
</gene>
<dbReference type="SMR" id="A0A8T3B924"/>
<feature type="region of interest" description="Disordered" evidence="6">
    <location>
        <begin position="459"/>
        <end position="488"/>
    </location>
</feature>
<evidence type="ECO:0000256" key="5">
    <source>
        <dbReference type="SAM" id="Coils"/>
    </source>
</evidence>
<dbReference type="PANTHER" id="PTHR12606:SF151">
    <property type="entry name" value="UBIQUITIN-LIKE PROTEASE FAMILY PROFILE DOMAIN-CONTAINING PROTEIN"/>
    <property type="match status" value="1"/>
</dbReference>
<protein>
    <recommendedName>
        <fullName evidence="7">Ubiquitin-like protease family profile domain-containing protein</fullName>
    </recommendedName>
</protein>
<accession>A0A8T3B924</accession>
<keyword evidence="2" id="KW-0645">Protease</keyword>
<feature type="compositionally biased region" description="Pro residues" evidence="6">
    <location>
        <begin position="459"/>
        <end position="471"/>
    </location>
</feature>
<dbReference type="GO" id="GO:0006508">
    <property type="term" value="P:proteolysis"/>
    <property type="evidence" value="ECO:0007669"/>
    <property type="project" value="UniProtKB-KW"/>
</dbReference>
<sequence length="752" mass="86674">METPRDIFTVTPAPALVSALGFLHFLRFCISLFLPEVDDEPVEDHKSGRGMVAPNLRFTCAFVAFKLYMKTPYQRPVTSRCYVTSFRKHCDAYAEIIDDEVEQTLKDLNIHQFLKFPAFQQCIPLLFEVLKFWSPADEGFIVLGHVLKFTSDEVALLIGMPNRGIDIKWRIDPLNGPLSTEIWFLEHFSLNKPTDSELRPRFLRWQGYTELYFTQENAAKIFKFLKISEIFACLENVSNEEAEKYGADIIAIKNSETRSGHEPLKLQSPQKIKASARKKLVTTPPPSPLLSPPLSPDSPHIEPPKTQTPPPSTQPSTRPPTQKISFSQPSAEQPPITRADLEAVQNKCFEIFEKMLNKIQENVGARLDRLEDNVEKLQADQDSMKYKFIEFQMQCDHNQEKPHISSSASSFQSVNNTALHPSAQAPIQVVHPPPSMVKEIPPPPPMVQEIPPPIQVVPPPPPMVQEIPPPPPKRKREDGEKEESSSKKVVPYVKKNTKEVIFVDNIIVQSHPALEIMDYPGKPFLAEQKQQFMDECFKKFNTKEHIIFVSGNIEIKRSDIDYLLTNDWLGDNHVDAFAYFLLEQSRLMPEKFQRYLYISPLYRVYKSLNLDYQIFMEHINPVSVQQSKLIVQPIIYEKHWVLLVGKLKEKVWKLYDSLPNPEHKHICHKVINYLHEDAVGCFSSDITKWNVQAVRGIPTQTNSYDCGMFVCKYMEKAVLRKKIDWSALKDWQKHMPKFRAELAYFLFLQTKK</sequence>
<evidence type="ECO:0000256" key="2">
    <source>
        <dbReference type="ARBA" id="ARBA00022670"/>
    </source>
</evidence>
<evidence type="ECO:0000256" key="1">
    <source>
        <dbReference type="ARBA" id="ARBA00005234"/>
    </source>
</evidence>
<organism evidence="8 9">
    <name type="scientific">Dendrobium nobile</name>
    <name type="common">Orchid</name>
    <dbReference type="NCBI Taxonomy" id="94219"/>
    <lineage>
        <taxon>Eukaryota</taxon>
        <taxon>Viridiplantae</taxon>
        <taxon>Streptophyta</taxon>
        <taxon>Embryophyta</taxon>
        <taxon>Tracheophyta</taxon>
        <taxon>Spermatophyta</taxon>
        <taxon>Magnoliopsida</taxon>
        <taxon>Liliopsida</taxon>
        <taxon>Asparagales</taxon>
        <taxon>Orchidaceae</taxon>
        <taxon>Epidendroideae</taxon>
        <taxon>Malaxideae</taxon>
        <taxon>Dendrobiinae</taxon>
        <taxon>Dendrobium</taxon>
    </lineage>
</organism>
<feature type="domain" description="Ubiquitin-like protease family profile" evidence="7">
    <location>
        <begin position="553"/>
        <end position="717"/>
    </location>
</feature>
<evidence type="ECO:0000313" key="8">
    <source>
        <dbReference type="EMBL" id="KAI0506976.1"/>
    </source>
</evidence>
<evidence type="ECO:0000256" key="3">
    <source>
        <dbReference type="ARBA" id="ARBA00022801"/>
    </source>
</evidence>